<organism evidence="2 3">
    <name type="scientific">Rapidithrix thailandica</name>
    <dbReference type="NCBI Taxonomy" id="413964"/>
    <lineage>
        <taxon>Bacteria</taxon>
        <taxon>Pseudomonadati</taxon>
        <taxon>Bacteroidota</taxon>
        <taxon>Cytophagia</taxon>
        <taxon>Cytophagales</taxon>
        <taxon>Flammeovirgaceae</taxon>
        <taxon>Rapidithrix</taxon>
    </lineage>
</organism>
<sequence length="192" mass="22098">MKRPSYISTKSTFTITLLVIFLTVIGVWLLGLGKERTLIENSVWSTGILSISFFLFISIGLYRGVKLQDNLGKITDRFSMETVGEWHDGMLAGNLKFPDEGDNFLINLLIWLVLMIVFSIFIWVFGAILWMGILAFVAMLYWIFFRALRLVFKKSMICKGKPDKSMLYGAGYTLMYTCWIYGVIYLVSFWKG</sequence>
<accession>A0AAW9SEW6</accession>
<feature type="transmembrane region" description="Helical" evidence="1">
    <location>
        <begin position="166"/>
        <end position="190"/>
    </location>
</feature>
<dbReference type="EMBL" id="JBDKWZ010000019">
    <property type="protein sequence ID" value="MEN7551038.1"/>
    <property type="molecule type" value="Genomic_DNA"/>
</dbReference>
<evidence type="ECO:0000256" key="1">
    <source>
        <dbReference type="SAM" id="Phobius"/>
    </source>
</evidence>
<comment type="caution">
    <text evidence="2">The sequence shown here is derived from an EMBL/GenBank/DDBJ whole genome shotgun (WGS) entry which is preliminary data.</text>
</comment>
<dbReference type="RefSeq" id="WP_346823820.1">
    <property type="nucleotide sequence ID" value="NZ_JBDKWZ010000019.1"/>
</dbReference>
<dbReference type="Proteomes" id="UP001403385">
    <property type="component" value="Unassembled WGS sequence"/>
</dbReference>
<proteinExistence type="predicted"/>
<feature type="transmembrane region" description="Helical" evidence="1">
    <location>
        <begin position="12"/>
        <end position="31"/>
    </location>
</feature>
<evidence type="ECO:0000313" key="3">
    <source>
        <dbReference type="Proteomes" id="UP001403385"/>
    </source>
</evidence>
<feature type="transmembrane region" description="Helical" evidence="1">
    <location>
        <begin position="128"/>
        <end position="145"/>
    </location>
</feature>
<feature type="transmembrane region" description="Helical" evidence="1">
    <location>
        <begin position="43"/>
        <end position="62"/>
    </location>
</feature>
<keyword evidence="1" id="KW-1133">Transmembrane helix</keyword>
<gene>
    <name evidence="2" type="ORF">AAG747_24165</name>
</gene>
<keyword evidence="1" id="KW-0812">Transmembrane</keyword>
<dbReference type="AlphaFoldDB" id="A0AAW9SEW6"/>
<feature type="transmembrane region" description="Helical" evidence="1">
    <location>
        <begin position="104"/>
        <end position="122"/>
    </location>
</feature>
<evidence type="ECO:0000313" key="2">
    <source>
        <dbReference type="EMBL" id="MEN7551038.1"/>
    </source>
</evidence>
<keyword evidence="1" id="KW-0472">Membrane</keyword>
<keyword evidence="3" id="KW-1185">Reference proteome</keyword>
<protein>
    <submittedName>
        <fullName evidence="2">Uncharacterized protein</fullName>
    </submittedName>
</protein>
<name>A0AAW9SEW6_9BACT</name>
<reference evidence="2 3" key="1">
    <citation type="submission" date="2024-04" db="EMBL/GenBank/DDBJ databases">
        <title>Novel genus in family Flammeovirgaceae.</title>
        <authorList>
            <person name="Nguyen T.H."/>
            <person name="Vuong T.Q."/>
            <person name="Le H."/>
            <person name="Kim S.-G."/>
        </authorList>
    </citation>
    <scope>NUCLEOTIDE SEQUENCE [LARGE SCALE GENOMIC DNA]</scope>
    <source>
        <strain evidence="2 3">JCM 23209</strain>
    </source>
</reference>